<name>A0A367F4C8_9ACTN</name>
<dbReference type="EMBL" id="QOIM01000018">
    <property type="protein sequence ID" value="RCG25228.1"/>
    <property type="molecule type" value="Genomic_DNA"/>
</dbReference>
<organism evidence="1 2">
    <name type="scientific">Streptomyces reniochalinae</name>
    <dbReference type="NCBI Taxonomy" id="2250578"/>
    <lineage>
        <taxon>Bacteria</taxon>
        <taxon>Bacillati</taxon>
        <taxon>Actinomycetota</taxon>
        <taxon>Actinomycetes</taxon>
        <taxon>Kitasatosporales</taxon>
        <taxon>Streptomycetaceae</taxon>
        <taxon>Streptomyces</taxon>
    </lineage>
</organism>
<dbReference type="AlphaFoldDB" id="A0A367F4C8"/>
<sequence>MADAPIIVYPPDAHGARRVRAGGAILGRASNVNDVLSLLGDAGFDPDRIALDGPLIDWRGGGAYAWDPGEDDEE</sequence>
<evidence type="ECO:0000313" key="2">
    <source>
        <dbReference type="Proteomes" id="UP000253507"/>
    </source>
</evidence>
<reference evidence="1 2" key="1">
    <citation type="submission" date="2018-06" db="EMBL/GenBank/DDBJ databases">
        <title>Streptomyces reniochalinae sp. nov. and Streptomyces diacarnus sp. nov. from marine sponges.</title>
        <authorList>
            <person name="Li L."/>
        </authorList>
    </citation>
    <scope>NUCLEOTIDE SEQUENCE [LARGE SCALE GENOMIC DNA]</scope>
    <source>
        <strain evidence="1 2">LHW50302</strain>
    </source>
</reference>
<dbReference type="OrthoDB" id="4255520at2"/>
<keyword evidence="2" id="KW-1185">Reference proteome</keyword>
<protein>
    <submittedName>
        <fullName evidence="1">Uncharacterized protein</fullName>
    </submittedName>
</protein>
<dbReference type="Proteomes" id="UP000253507">
    <property type="component" value="Unassembled WGS sequence"/>
</dbReference>
<gene>
    <name evidence="1" type="ORF">DQ392_01595</name>
</gene>
<comment type="caution">
    <text evidence="1">The sequence shown here is derived from an EMBL/GenBank/DDBJ whole genome shotgun (WGS) entry which is preliminary data.</text>
</comment>
<dbReference type="RefSeq" id="WP_114013622.1">
    <property type="nucleotide sequence ID" value="NZ_QOIM01000018.1"/>
</dbReference>
<accession>A0A367F4C8</accession>
<proteinExistence type="predicted"/>
<evidence type="ECO:0000313" key="1">
    <source>
        <dbReference type="EMBL" id="RCG25228.1"/>
    </source>
</evidence>